<feature type="region of interest" description="Disordered" evidence="1">
    <location>
        <begin position="203"/>
        <end position="279"/>
    </location>
</feature>
<keyword evidence="2" id="KW-0732">Signal</keyword>
<dbReference type="eggNOG" id="ENOG502SJ24">
    <property type="taxonomic scope" value="Eukaryota"/>
</dbReference>
<dbReference type="VEuPathDB" id="FungiDB:KRP22_15079"/>
<dbReference type="EMBL" id="DS566026">
    <property type="status" value="NOT_ANNOTATED_CDS"/>
    <property type="molecule type" value="Genomic_DNA"/>
</dbReference>
<dbReference type="STRING" id="164328.H3GNI9"/>
<feature type="signal peptide" evidence="2">
    <location>
        <begin position="1"/>
        <end position="22"/>
    </location>
</feature>
<name>H3GNI9_PHYRM</name>
<evidence type="ECO:0000313" key="4">
    <source>
        <dbReference type="Proteomes" id="UP000005238"/>
    </source>
</evidence>
<keyword evidence="4" id="KW-1185">Reference proteome</keyword>
<dbReference type="InParanoid" id="H3GNI9"/>
<dbReference type="VEuPathDB" id="FungiDB:KRP23_14898"/>
<feature type="chain" id="PRO_5003587619" evidence="2">
    <location>
        <begin position="23"/>
        <end position="279"/>
    </location>
</feature>
<evidence type="ECO:0000313" key="3">
    <source>
        <dbReference type="EnsemblProtists" id="Phyra78174"/>
    </source>
</evidence>
<dbReference type="AlphaFoldDB" id="H3GNI9"/>
<dbReference type="VEuPathDB" id="FungiDB:KRP22_8937"/>
<protein>
    <submittedName>
        <fullName evidence="3">Uncharacterized protein</fullName>
    </submittedName>
</protein>
<dbReference type="HOGENOM" id="CLU_046500_0_3_1"/>
<organism evidence="3 4">
    <name type="scientific">Phytophthora ramorum</name>
    <name type="common">Sudden oak death agent</name>
    <dbReference type="NCBI Taxonomy" id="164328"/>
    <lineage>
        <taxon>Eukaryota</taxon>
        <taxon>Sar</taxon>
        <taxon>Stramenopiles</taxon>
        <taxon>Oomycota</taxon>
        <taxon>Peronosporomycetes</taxon>
        <taxon>Peronosporales</taxon>
        <taxon>Peronosporaceae</taxon>
        <taxon>Phytophthora</taxon>
    </lineage>
</organism>
<accession>H3GNI9</accession>
<reference evidence="3" key="2">
    <citation type="submission" date="2015-06" db="UniProtKB">
        <authorList>
            <consortium name="EnsemblProtists"/>
        </authorList>
    </citation>
    <scope>IDENTIFICATION</scope>
    <source>
        <strain evidence="3">Pr102</strain>
    </source>
</reference>
<feature type="compositionally biased region" description="Low complexity" evidence="1">
    <location>
        <begin position="209"/>
        <end position="268"/>
    </location>
</feature>
<dbReference type="Proteomes" id="UP000005238">
    <property type="component" value="Unassembled WGS sequence"/>
</dbReference>
<reference evidence="4" key="1">
    <citation type="journal article" date="2006" name="Science">
        <title>Phytophthora genome sequences uncover evolutionary origins and mechanisms of pathogenesis.</title>
        <authorList>
            <person name="Tyler B.M."/>
            <person name="Tripathy S."/>
            <person name="Zhang X."/>
            <person name="Dehal P."/>
            <person name="Jiang R.H."/>
            <person name="Aerts A."/>
            <person name="Arredondo F.D."/>
            <person name="Baxter L."/>
            <person name="Bensasson D."/>
            <person name="Beynon J.L."/>
            <person name="Chapman J."/>
            <person name="Damasceno C.M."/>
            <person name="Dorrance A.E."/>
            <person name="Dou D."/>
            <person name="Dickerman A.W."/>
            <person name="Dubchak I.L."/>
            <person name="Garbelotto M."/>
            <person name="Gijzen M."/>
            <person name="Gordon S.G."/>
            <person name="Govers F."/>
            <person name="Grunwald N.J."/>
            <person name="Huang W."/>
            <person name="Ivors K.L."/>
            <person name="Jones R.W."/>
            <person name="Kamoun S."/>
            <person name="Krampis K."/>
            <person name="Lamour K.H."/>
            <person name="Lee M.K."/>
            <person name="McDonald W.H."/>
            <person name="Medina M."/>
            <person name="Meijer H.J."/>
            <person name="Nordberg E.K."/>
            <person name="Maclean D.J."/>
            <person name="Ospina-Giraldo M.D."/>
            <person name="Morris P.F."/>
            <person name="Phuntumart V."/>
            <person name="Putnam N.H."/>
            <person name="Rash S."/>
            <person name="Rose J.K."/>
            <person name="Sakihama Y."/>
            <person name="Salamov A.A."/>
            <person name="Savidor A."/>
            <person name="Scheuring C.F."/>
            <person name="Smith B.M."/>
            <person name="Sobral B.W."/>
            <person name="Terry A."/>
            <person name="Torto-Alalibo T.A."/>
            <person name="Win J."/>
            <person name="Xu Z."/>
            <person name="Zhang H."/>
            <person name="Grigoriev I.V."/>
            <person name="Rokhsar D.S."/>
            <person name="Boore J.L."/>
        </authorList>
    </citation>
    <scope>NUCLEOTIDE SEQUENCE [LARGE SCALE GENOMIC DNA]</scope>
    <source>
        <strain evidence="4">Pr102</strain>
    </source>
</reference>
<proteinExistence type="predicted"/>
<evidence type="ECO:0000256" key="2">
    <source>
        <dbReference type="SAM" id="SignalP"/>
    </source>
</evidence>
<dbReference type="EnsemblProtists" id="Phyra78174">
    <property type="protein sequence ID" value="Phyra78174"/>
    <property type="gene ID" value="Phyra78174"/>
</dbReference>
<evidence type="ECO:0000256" key="1">
    <source>
        <dbReference type="SAM" id="MobiDB-lite"/>
    </source>
</evidence>
<sequence length="279" mass="29143">MVALKASFTAVVVTTLAALVHGHGYMSVPKCEYTFEGDTTQFMATIEASASGFSGSFSGSPADNTAAFAKGFEASKYTSLKEMVSDLGKVTSADFTMECGYTNPDETAQPLPKTYVEWAHGSGEGFTSSHEGPCEVWCDDVRVFQDDDCAAHYSTAPAKVPYDHDACLGASRLTFYWLALHSSTWQVYTNCAALEKTTSTGAASKYAVGGSPSTPTASTESSAATTTSTEGSDEASTTTVTTEAPATQTTTAPAATTAAPTVTTAPSTGTSKCHVRRRH</sequence>